<keyword evidence="2" id="KW-0853">WD repeat</keyword>
<dbReference type="Pfam" id="PF12894">
    <property type="entry name" value="ANAPC4_WD40"/>
    <property type="match status" value="1"/>
</dbReference>
<feature type="domain" description="NACHT" evidence="3">
    <location>
        <begin position="292"/>
        <end position="441"/>
    </location>
</feature>
<dbReference type="PROSITE" id="PS50082">
    <property type="entry name" value="WD_REPEATS_2"/>
    <property type="match status" value="3"/>
</dbReference>
<evidence type="ECO:0000313" key="4">
    <source>
        <dbReference type="EMBL" id="VUC36749.1"/>
    </source>
</evidence>
<feature type="repeat" description="WD" evidence="2">
    <location>
        <begin position="849"/>
        <end position="890"/>
    </location>
</feature>
<comment type="caution">
    <text evidence="4">The sequence shown here is derived from an EMBL/GenBank/DDBJ whole genome shotgun (WGS) entry which is preliminary data.</text>
</comment>
<dbReference type="InterPro" id="IPR015943">
    <property type="entry name" value="WD40/YVTN_repeat-like_dom_sf"/>
</dbReference>
<dbReference type="SUPFAM" id="SSF52540">
    <property type="entry name" value="P-loop containing nucleoside triphosphate hydrolases"/>
    <property type="match status" value="1"/>
</dbReference>
<evidence type="ECO:0000256" key="2">
    <source>
        <dbReference type="PROSITE-ProRule" id="PRU00221"/>
    </source>
</evidence>
<dbReference type="Pfam" id="PF24883">
    <property type="entry name" value="NPHP3_N"/>
    <property type="match status" value="1"/>
</dbReference>
<dbReference type="InterPro" id="IPR056884">
    <property type="entry name" value="NPHP3-like_N"/>
</dbReference>
<dbReference type="Gene3D" id="2.130.10.10">
    <property type="entry name" value="YVTN repeat-like/Quinoprotein amine dehydrogenase"/>
    <property type="match status" value="3"/>
</dbReference>
<dbReference type="InterPro" id="IPR010730">
    <property type="entry name" value="HET"/>
</dbReference>
<reference evidence="4 5" key="1">
    <citation type="submission" date="2019-06" db="EMBL/GenBank/DDBJ databases">
        <authorList>
            <person name="Broberg M."/>
        </authorList>
    </citation>
    <scope>NUCLEOTIDE SEQUENCE [LARGE SCALE GENOMIC DNA]</scope>
</reference>
<dbReference type="InterPro" id="IPR036322">
    <property type="entry name" value="WD40_repeat_dom_sf"/>
</dbReference>
<dbReference type="InterPro" id="IPR024977">
    <property type="entry name" value="Apc4-like_WD40_dom"/>
</dbReference>
<dbReference type="InterPro" id="IPR001680">
    <property type="entry name" value="WD40_rpt"/>
</dbReference>
<name>A0ABY6V1E0_BIOOC</name>
<sequence length="1484" mass="165553">MRLLQRSGAGDVILTKDITDGRIPQYAILSHTWGDDEVTYKSILDSTGKWKAAFAKIKFCGTRAERDGLKYFWVDSCCIDKSNSSELQESINSMFRWYRDAAKCYVYLTDVSSPAEGLNGRDIWEPAFRKSRWFTRGWTLQELIAPHVVEFYSKEGVLLGDKVSLEQQIHEITGLPLEVLRGTSLEDFSVTERMTWAAKRVTTREEDKAYSLLGIFNTYMPLIYGEGEKNALRRLEAEIEAATRVPFPRMQVATNAGFDSRAEEHNPRCHPDTRTSLLSQIQDWTENPESHCIFWLNGIAGTGKSTISRTVATRLKQRGILGASFFFKRGERDRGNANLFIPTIASQLSLNNMQVKRYVAEALDHDSSISSKGLKEQFDKLISTPLDFSYRNLLSKPTIAIIVDALDECHGDDDIRLIIHLFSQSDALKSVRFRIFITSRPELPVRLGFKNVSGRYECVLLHEIPNQVIGRDIYVYLEHELARIRDKYNSDAFEDDQLPRNWPGEQEVRNLTTMAAPLFIVASTMCRFVADDTYNDPLGQLKKIKRNEIATHNELDGLHFSYLPVLDQFTAGASGTACRSLMEDFRVIVGSIVVIAEPLSAKHLSRLLNVSIPRISRVLRRLHSVLDVPSRTDLPVRAFHQSFRDFLLDRKKIRDFDRVPFWIKEEKMHRSIADRCLRLLIGNGALRKNVCDVLHPGITRSSIDQQTIDGALSLDVQYACRYWVYHWVKSSRSVQTGGIIDLFFRKHLLHWLETLGLLGRMAESISMINQLLDLCDPREPIGKFIADTRRIIFANTPVIDHAPLQVYYSALVFAPERSLVRAAYSSEIPSWLSLLPPVSLGWDACLQTLDGHSDTITAISLSKDSKLLASASKDHTIKLWKLPAGTHMATLKGHAEPIRSVTFADDSKTIVAASYKGIVKYWNLQGVCIRTTIARGLGVRTAAAFDDSQLIVPVSFDGTWQLWNGGTDKHQATLEIATRTFLLFQISNDSKMIATMTKDGVYVWETATGHCVGKTRIEAGTDDIAESGCIAFSPNSESLAIGLSNGSIEVWSSSKRECAAVLSDLGAAVEAICFSPDFHRLAIGLKNISIEIRDSQSYYLINSIPVNTHGVTSLAFTQGSRLLISAGTDANLKVWDHSMAGVSTSAESSSSRVNEIQFSPDARTAMFLSDTTTLWDVNGGKCLQTFARGHSLHRPCAISPNLALLAESSPTHVSIWDIRKKSQVAELDSGLAQYIGFAPNSSLLVSTSHHEKTLKIWRLVNEDGLKSFSTAELWCSNYDLPLTSDPAFSPSSKLLAYWTWGIRVCEAATGTEISSFSPSMDGQKHRNKGCIGFSLDEELLATAKPYHPVWLWHITSITCVAAIDVALPFNSLTLDTPASFMYTDMGSFSFENLPTGFQFDGPLDPSGAITSVKKLAVTRRGIGLSQDCKWVTWGSHQVLWLPPAYRPSRHQISGPNLAIGSVSGLSFILRLSLPDNTSEMSNYP</sequence>
<protein>
    <recommendedName>
        <fullName evidence="3">NACHT domain-containing protein</fullName>
    </recommendedName>
</protein>
<dbReference type="Proteomes" id="UP000766486">
    <property type="component" value="Unassembled WGS sequence"/>
</dbReference>
<dbReference type="InterPro" id="IPR027417">
    <property type="entry name" value="P-loop_NTPase"/>
</dbReference>
<feature type="repeat" description="WD" evidence="2">
    <location>
        <begin position="1104"/>
        <end position="1136"/>
    </location>
</feature>
<dbReference type="PANTHER" id="PTHR10622:SF11">
    <property type="entry name" value="HET-DOMAIN-CONTAINING PROTEIN"/>
    <property type="match status" value="1"/>
</dbReference>
<dbReference type="PANTHER" id="PTHR10622">
    <property type="entry name" value="HET DOMAIN-CONTAINING PROTEIN"/>
    <property type="match status" value="1"/>
</dbReference>
<dbReference type="CDD" id="cd00200">
    <property type="entry name" value="WD40"/>
    <property type="match status" value="1"/>
</dbReference>
<dbReference type="PROSITE" id="PS50837">
    <property type="entry name" value="NACHT"/>
    <property type="match status" value="1"/>
</dbReference>
<evidence type="ECO:0000313" key="5">
    <source>
        <dbReference type="Proteomes" id="UP000766486"/>
    </source>
</evidence>
<dbReference type="SMART" id="SM00320">
    <property type="entry name" value="WD40"/>
    <property type="match status" value="8"/>
</dbReference>
<feature type="repeat" description="WD" evidence="2">
    <location>
        <begin position="891"/>
        <end position="925"/>
    </location>
</feature>
<evidence type="ECO:0000259" key="3">
    <source>
        <dbReference type="PROSITE" id="PS50837"/>
    </source>
</evidence>
<dbReference type="Gene3D" id="3.40.50.300">
    <property type="entry name" value="P-loop containing nucleotide triphosphate hydrolases"/>
    <property type="match status" value="1"/>
</dbReference>
<proteinExistence type="predicted"/>
<dbReference type="Pfam" id="PF00400">
    <property type="entry name" value="WD40"/>
    <property type="match status" value="2"/>
</dbReference>
<dbReference type="EMBL" id="CABFNS010000933">
    <property type="protein sequence ID" value="VUC36749.1"/>
    <property type="molecule type" value="Genomic_DNA"/>
</dbReference>
<organism evidence="4 5">
    <name type="scientific">Bionectria ochroleuca</name>
    <name type="common">Gliocladium roseum</name>
    <dbReference type="NCBI Taxonomy" id="29856"/>
    <lineage>
        <taxon>Eukaryota</taxon>
        <taxon>Fungi</taxon>
        <taxon>Dikarya</taxon>
        <taxon>Ascomycota</taxon>
        <taxon>Pezizomycotina</taxon>
        <taxon>Sordariomycetes</taxon>
        <taxon>Hypocreomycetidae</taxon>
        <taxon>Hypocreales</taxon>
        <taxon>Bionectriaceae</taxon>
        <taxon>Clonostachys</taxon>
    </lineage>
</organism>
<gene>
    <name evidence="4" type="ORF">CLO192961_LOCUS451934</name>
</gene>
<keyword evidence="1" id="KW-0677">Repeat</keyword>
<dbReference type="Pfam" id="PF06985">
    <property type="entry name" value="HET"/>
    <property type="match status" value="1"/>
</dbReference>
<dbReference type="PROSITE" id="PS50294">
    <property type="entry name" value="WD_REPEATS_REGION"/>
    <property type="match status" value="3"/>
</dbReference>
<accession>A0ABY6V1E0</accession>
<evidence type="ECO:0000256" key="1">
    <source>
        <dbReference type="ARBA" id="ARBA00022737"/>
    </source>
</evidence>
<dbReference type="InterPro" id="IPR007111">
    <property type="entry name" value="NACHT_NTPase"/>
</dbReference>
<keyword evidence="5" id="KW-1185">Reference proteome</keyword>
<dbReference type="SUPFAM" id="SSF50978">
    <property type="entry name" value="WD40 repeat-like"/>
    <property type="match status" value="2"/>
</dbReference>